<feature type="compositionally biased region" description="Basic and acidic residues" evidence="6">
    <location>
        <begin position="132"/>
        <end position="141"/>
    </location>
</feature>
<dbReference type="Pfam" id="PF14743">
    <property type="entry name" value="DNA_ligase_OB_2"/>
    <property type="match status" value="1"/>
</dbReference>
<keyword evidence="10" id="KW-1185">Reference proteome</keyword>
<feature type="region of interest" description="Disordered" evidence="6">
    <location>
        <begin position="476"/>
        <end position="524"/>
    </location>
</feature>
<dbReference type="EMBL" id="JARJCM010000020">
    <property type="protein sequence ID" value="KAJ7040743.1"/>
    <property type="molecule type" value="Genomic_DNA"/>
</dbReference>
<dbReference type="GO" id="GO:0003910">
    <property type="term" value="F:DNA ligase (ATP) activity"/>
    <property type="evidence" value="ECO:0007669"/>
    <property type="project" value="InterPro"/>
</dbReference>
<dbReference type="InterPro" id="IPR016059">
    <property type="entry name" value="DNA_ligase_ATP-dep_CS"/>
</dbReference>
<dbReference type="Pfam" id="PF01068">
    <property type="entry name" value="DNA_ligase_A_M"/>
    <property type="match status" value="1"/>
</dbReference>
<feature type="compositionally biased region" description="Basic and acidic residues" evidence="6">
    <location>
        <begin position="401"/>
        <end position="410"/>
    </location>
</feature>
<comment type="caution">
    <text evidence="9">The sequence shown here is derived from an EMBL/GenBank/DDBJ whole genome shotgun (WGS) entry which is preliminary data.</text>
</comment>
<dbReference type="Gene3D" id="3.30.470.30">
    <property type="entry name" value="DNA ligase/mRNA capping enzyme"/>
    <property type="match status" value="1"/>
</dbReference>
<dbReference type="SUPFAM" id="SSF56091">
    <property type="entry name" value="DNA ligase/mRNA capping enzyme, catalytic domain"/>
    <property type="match status" value="1"/>
</dbReference>
<dbReference type="Proteomes" id="UP001218188">
    <property type="component" value="Unassembled WGS sequence"/>
</dbReference>
<feature type="domain" description="ATP-dependent DNA ligase family profile" evidence="7">
    <location>
        <begin position="543"/>
        <end position="702"/>
    </location>
</feature>
<dbReference type="GO" id="GO:0006310">
    <property type="term" value="P:DNA recombination"/>
    <property type="evidence" value="ECO:0007669"/>
    <property type="project" value="InterPro"/>
</dbReference>
<dbReference type="SUPFAM" id="SSF50249">
    <property type="entry name" value="Nucleic acid-binding proteins"/>
    <property type="match status" value="1"/>
</dbReference>
<feature type="compositionally biased region" description="Acidic residues" evidence="6">
    <location>
        <begin position="296"/>
        <end position="305"/>
    </location>
</feature>
<feature type="compositionally biased region" description="Basic residues" evidence="6">
    <location>
        <begin position="309"/>
        <end position="322"/>
    </location>
</feature>
<feature type="compositionally biased region" description="Basic residues" evidence="6">
    <location>
        <begin position="337"/>
        <end position="348"/>
    </location>
</feature>
<feature type="compositionally biased region" description="Basic residues" evidence="6">
    <location>
        <begin position="188"/>
        <end position="201"/>
    </location>
</feature>
<feature type="compositionally biased region" description="Basic residues" evidence="6">
    <location>
        <begin position="217"/>
        <end position="232"/>
    </location>
</feature>
<evidence type="ECO:0000313" key="9">
    <source>
        <dbReference type="EMBL" id="KAJ7040743.1"/>
    </source>
</evidence>
<evidence type="ECO:0000256" key="3">
    <source>
        <dbReference type="ARBA" id="ARBA00022705"/>
    </source>
</evidence>
<dbReference type="Gene3D" id="3.30.1490.70">
    <property type="match status" value="1"/>
</dbReference>
<organism evidence="9 10">
    <name type="scientific">Mycena alexandri</name>
    <dbReference type="NCBI Taxonomy" id="1745969"/>
    <lineage>
        <taxon>Eukaryota</taxon>
        <taxon>Fungi</taxon>
        <taxon>Dikarya</taxon>
        <taxon>Basidiomycota</taxon>
        <taxon>Agaricomycotina</taxon>
        <taxon>Agaricomycetes</taxon>
        <taxon>Agaricomycetidae</taxon>
        <taxon>Agaricales</taxon>
        <taxon>Marasmiineae</taxon>
        <taxon>Mycenaceae</taxon>
        <taxon>Mycena</taxon>
    </lineage>
</organism>
<keyword evidence="5" id="KW-0234">DNA repair</keyword>
<feature type="compositionally biased region" description="Basic residues" evidence="6">
    <location>
        <begin position="158"/>
        <end position="172"/>
    </location>
</feature>
<evidence type="ECO:0000256" key="6">
    <source>
        <dbReference type="SAM" id="MobiDB-lite"/>
    </source>
</evidence>
<dbReference type="InterPro" id="IPR050326">
    <property type="entry name" value="NAD_dep_DNA_ligaseB"/>
</dbReference>
<dbReference type="PANTHER" id="PTHR47810">
    <property type="entry name" value="DNA LIGASE"/>
    <property type="match status" value="1"/>
</dbReference>
<feature type="compositionally biased region" description="Acidic residues" evidence="6">
    <location>
        <begin position="142"/>
        <end position="154"/>
    </location>
</feature>
<feature type="compositionally biased region" description="Acidic residues" evidence="6">
    <location>
        <begin position="510"/>
        <end position="519"/>
    </location>
</feature>
<dbReference type="InterPro" id="IPR012340">
    <property type="entry name" value="NA-bd_OB-fold"/>
</dbReference>
<feature type="compositionally biased region" description="Basic and acidic residues" evidence="6">
    <location>
        <begin position="781"/>
        <end position="792"/>
    </location>
</feature>
<evidence type="ECO:0000256" key="4">
    <source>
        <dbReference type="ARBA" id="ARBA00022763"/>
    </source>
</evidence>
<protein>
    <submittedName>
        <fullName evidence="9">DNA ligase</fullName>
    </submittedName>
</protein>
<feature type="region of interest" description="Disordered" evidence="6">
    <location>
        <begin position="775"/>
        <end position="804"/>
    </location>
</feature>
<dbReference type="Gene3D" id="2.40.50.140">
    <property type="entry name" value="Nucleic acid-binding proteins"/>
    <property type="match status" value="1"/>
</dbReference>
<proteinExistence type="predicted"/>
<feature type="domain" description="DNA ligase OB-like" evidence="8">
    <location>
        <begin position="717"/>
        <end position="778"/>
    </location>
</feature>
<dbReference type="InterPro" id="IPR029319">
    <property type="entry name" value="DNA_ligase_OB"/>
</dbReference>
<reference evidence="9" key="1">
    <citation type="submission" date="2023-03" db="EMBL/GenBank/DDBJ databases">
        <title>Massive genome expansion in bonnet fungi (Mycena s.s.) driven by repeated elements and novel gene families across ecological guilds.</title>
        <authorList>
            <consortium name="Lawrence Berkeley National Laboratory"/>
            <person name="Harder C.B."/>
            <person name="Miyauchi S."/>
            <person name="Viragh M."/>
            <person name="Kuo A."/>
            <person name="Thoen E."/>
            <person name="Andreopoulos B."/>
            <person name="Lu D."/>
            <person name="Skrede I."/>
            <person name="Drula E."/>
            <person name="Henrissat B."/>
            <person name="Morin E."/>
            <person name="Kohler A."/>
            <person name="Barry K."/>
            <person name="LaButti K."/>
            <person name="Morin E."/>
            <person name="Salamov A."/>
            <person name="Lipzen A."/>
            <person name="Mereny Z."/>
            <person name="Hegedus B."/>
            <person name="Baldrian P."/>
            <person name="Stursova M."/>
            <person name="Weitz H."/>
            <person name="Taylor A."/>
            <person name="Grigoriev I.V."/>
            <person name="Nagy L.G."/>
            <person name="Martin F."/>
            <person name="Kauserud H."/>
        </authorList>
    </citation>
    <scope>NUCLEOTIDE SEQUENCE</scope>
    <source>
        <strain evidence="9">CBHHK200</strain>
    </source>
</reference>
<name>A0AAD6TAE6_9AGAR</name>
<dbReference type="CDD" id="cd07896">
    <property type="entry name" value="Adenylation_kDNA_ligase_like"/>
    <property type="match status" value="1"/>
</dbReference>
<dbReference type="GO" id="GO:0006260">
    <property type="term" value="P:DNA replication"/>
    <property type="evidence" value="ECO:0007669"/>
    <property type="project" value="UniProtKB-KW"/>
</dbReference>
<sequence length="804" mass="89728">MAADALAEIDGYKPKVLLADGEDCEAKSKNGGMTYKIKRTRDHYFCHCPAWRNQKGVPVNARTCTHLGDILGYGYELARLKLKTGKANGSSKSRKRDDSDDDEGDDEDEGEDEDEDEDEDESPKKKARKSISKAEGKRQADSDEEDEDEEEEEDERPKKKARKPISKAKGKKKADSEEDDSDSDSPPKKKARKPASKAKGKKKEDSEDEDDDSDARPKKKVRKPVSKAKGRKKVDSEEDEDQDSDESPKKKRKPASKAKGKKKVDSDGDADDSDEPPKKKAKKAVSTPKRKKRADSEEEEEEDDEPPKKKARKPASKPKGKKKADSDEEEEEDVRPAKKKPVSKAKGKTKVESDDEGPSKGKGKKKADSDEEDGDEDDDEDEKPTKQSKSTSTTGDDLAEIDGHKPKVLLDDGEDREVKSLTSSSTYKIKRTWDHYYCQCPAWRNQAGVPVNARTCKHLRDLLGEEYEAARVKWKNPDGAPLRPVSKKGKRKRADDDNKPKSKSKRAKVDDDEDDDDDDSGGKQVPAMLLANKWDIDNGPDPTGWWISEKLDGVRTFYDGKGMVSRLGNPFTPPKWFLDKLPKDCTLDGELFGGRGNFQDTVSIVKTMNSPHWKGITFQIFDVPSETTAFEDRVAFLKKLFGPGGKYECPEVVLVEHEKAKNRKHVLEKLKEIEELGGEGLMLRKAGSKYEARRSSTLLKIKTFYDAEAEVTGYTDGKGKNAGTTGALKCKMQSGKTFNVGTGLSDKLRRNPPKIGSIIVYRFQELTRDGVPRFPSYIGESADKTKAKDAKLPAHRKTGAKKDE</sequence>
<dbReference type="AlphaFoldDB" id="A0AAD6TAE6"/>
<accession>A0AAD6TAE6</accession>
<gene>
    <name evidence="9" type="ORF">C8F04DRAFT_1081957</name>
</gene>
<feature type="compositionally biased region" description="Acidic residues" evidence="6">
    <location>
        <begin position="99"/>
        <end position="121"/>
    </location>
</feature>
<dbReference type="PROSITE" id="PS00333">
    <property type="entry name" value="DNA_LIGASE_A2"/>
    <property type="match status" value="1"/>
</dbReference>
<feature type="compositionally biased region" description="Acidic residues" evidence="6">
    <location>
        <begin position="236"/>
        <end position="245"/>
    </location>
</feature>
<evidence type="ECO:0000259" key="7">
    <source>
        <dbReference type="Pfam" id="PF01068"/>
    </source>
</evidence>
<comment type="cofactor">
    <cofactor evidence="1">
        <name>a divalent metal cation</name>
        <dbReference type="ChEBI" id="CHEBI:60240"/>
    </cofactor>
</comment>
<keyword evidence="2 9" id="KW-0436">Ligase</keyword>
<evidence type="ECO:0000256" key="2">
    <source>
        <dbReference type="ARBA" id="ARBA00022598"/>
    </source>
</evidence>
<keyword evidence="3" id="KW-0235">DNA replication</keyword>
<feature type="compositionally biased region" description="Acidic residues" evidence="6">
    <location>
        <begin position="369"/>
        <end position="382"/>
    </location>
</feature>
<dbReference type="InterPro" id="IPR012310">
    <property type="entry name" value="DNA_ligase_ATP-dep_cent"/>
</dbReference>
<feature type="region of interest" description="Disordered" evidence="6">
    <location>
        <begin position="85"/>
        <end position="425"/>
    </location>
</feature>
<evidence type="ECO:0000256" key="1">
    <source>
        <dbReference type="ARBA" id="ARBA00001968"/>
    </source>
</evidence>
<evidence type="ECO:0000259" key="8">
    <source>
        <dbReference type="Pfam" id="PF14743"/>
    </source>
</evidence>
<feature type="compositionally biased region" description="Basic residues" evidence="6">
    <location>
        <begin position="279"/>
        <end position="293"/>
    </location>
</feature>
<dbReference type="PANTHER" id="PTHR47810:SF1">
    <property type="entry name" value="DNA LIGASE B"/>
    <property type="match status" value="1"/>
</dbReference>
<dbReference type="GO" id="GO:0005524">
    <property type="term" value="F:ATP binding"/>
    <property type="evidence" value="ECO:0007669"/>
    <property type="project" value="InterPro"/>
</dbReference>
<evidence type="ECO:0000256" key="5">
    <source>
        <dbReference type="ARBA" id="ARBA00023204"/>
    </source>
</evidence>
<feature type="compositionally biased region" description="Basic residues" evidence="6">
    <location>
        <begin position="249"/>
        <end position="262"/>
    </location>
</feature>
<keyword evidence="4" id="KW-0227">DNA damage</keyword>
<dbReference type="GO" id="GO:0006281">
    <property type="term" value="P:DNA repair"/>
    <property type="evidence" value="ECO:0007669"/>
    <property type="project" value="UniProtKB-KW"/>
</dbReference>
<dbReference type="NCBIfam" id="NF006592">
    <property type="entry name" value="PRK09125.1"/>
    <property type="match status" value="1"/>
</dbReference>
<feature type="compositionally biased region" description="Basic residues" evidence="6">
    <location>
        <begin position="793"/>
        <end position="804"/>
    </location>
</feature>
<dbReference type="CDD" id="cd08041">
    <property type="entry name" value="OBF_kDNA_ligase_like"/>
    <property type="match status" value="1"/>
</dbReference>
<evidence type="ECO:0000313" key="10">
    <source>
        <dbReference type="Proteomes" id="UP001218188"/>
    </source>
</evidence>